<dbReference type="PROSITE" id="PS50271">
    <property type="entry name" value="ZF_UBP"/>
    <property type="match status" value="1"/>
</dbReference>
<organism evidence="16 17">
    <name type="scientific">Halocaridina rubra</name>
    <name type="common">Hawaiian red shrimp</name>
    <dbReference type="NCBI Taxonomy" id="373956"/>
    <lineage>
        <taxon>Eukaryota</taxon>
        <taxon>Metazoa</taxon>
        <taxon>Ecdysozoa</taxon>
        <taxon>Arthropoda</taxon>
        <taxon>Crustacea</taxon>
        <taxon>Multicrustacea</taxon>
        <taxon>Malacostraca</taxon>
        <taxon>Eumalacostraca</taxon>
        <taxon>Eucarida</taxon>
        <taxon>Decapoda</taxon>
        <taxon>Pleocyemata</taxon>
        <taxon>Caridea</taxon>
        <taxon>Atyoidea</taxon>
        <taxon>Atyidae</taxon>
        <taxon>Halocaridina</taxon>
    </lineage>
</organism>
<dbReference type="AlphaFoldDB" id="A0AAN9A3K7"/>
<comment type="cofactor">
    <cofactor evidence="1">
        <name>Zn(2+)</name>
        <dbReference type="ChEBI" id="CHEBI:29105"/>
    </cofactor>
</comment>
<dbReference type="InterPro" id="IPR013083">
    <property type="entry name" value="Znf_RING/FYVE/PHD"/>
</dbReference>
<proteinExistence type="inferred from homology"/>
<evidence type="ECO:0000256" key="12">
    <source>
        <dbReference type="ARBA" id="ARBA00023163"/>
    </source>
</evidence>
<dbReference type="EC" id="3.5.1.98" evidence="16"/>
<evidence type="ECO:0000256" key="7">
    <source>
        <dbReference type="ARBA" id="ARBA00022771"/>
    </source>
</evidence>
<sequence length="110" mass="12624">MYAVVPLEWCPHLTQVTDVPVSGLKTSQPCEECQDHSENWVCLTCYKVLCGRFVNEHMLMHGITNEHYMVLSLSDLSVWCYSCDAYIHHSILHEVKRAAHLDKFGMDIPS</sequence>
<dbReference type="GO" id="GO:0008270">
    <property type="term" value="F:zinc ion binding"/>
    <property type="evidence" value="ECO:0007669"/>
    <property type="project" value="UniProtKB-KW"/>
</dbReference>
<name>A0AAN9A3K7_HALRR</name>
<keyword evidence="4" id="KW-0678">Repressor</keyword>
<comment type="subcellular location">
    <subcellularLocation>
        <location evidence="2">Nucleus</location>
    </subcellularLocation>
</comment>
<evidence type="ECO:0000256" key="10">
    <source>
        <dbReference type="ARBA" id="ARBA00022853"/>
    </source>
</evidence>
<dbReference type="EMBL" id="JAXCGZ010012137">
    <property type="protein sequence ID" value="KAK7073763.1"/>
    <property type="molecule type" value="Genomic_DNA"/>
</dbReference>
<evidence type="ECO:0000256" key="8">
    <source>
        <dbReference type="ARBA" id="ARBA00022801"/>
    </source>
</evidence>
<evidence type="ECO:0000256" key="6">
    <source>
        <dbReference type="ARBA" id="ARBA00022737"/>
    </source>
</evidence>
<evidence type="ECO:0000256" key="11">
    <source>
        <dbReference type="ARBA" id="ARBA00023015"/>
    </source>
</evidence>
<keyword evidence="11" id="KW-0805">Transcription regulation</keyword>
<evidence type="ECO:0000256" key="3">
    <source>
        <dbReference type="ARBA" id="ARBA00007738"/>
    </source>
</evidence>
<dbReference type="GO" id="GO:0141221">
    <property type="term" value="F:histone deacetylase activity, hydrolytic mechanism"/>
    <property type="evidence" value="ECO:0007669"/>
    <property type="project" value="UniProtKB-EC"/>
</dbReference>
<dbReference type="SMART" id="SM00290">
    <property type="entry name" value="ZnF_UBP"/>
    <property type="match status" value="1"/>
</dbReference>
<dbReference type="GO" id="GO:0005634">
    <property type="term" value="C:nucleus"/>
    <property type="evidence" value="ECO:0007669"/>
    <property type="project" value="UniProtKB-SubCell"/>
</dbReference>
<gene>
    <name evidence="16" type="primary">HDAC6_1</name>
    <name evidence="16" type="ORF">SK128_013777</name>
</gene>
<evidence type="ECO:0000256" key="1">
    <source>
        <dbReference type="ARBA" id="ARBA00001947"/>
    </source>
</evidence>
<evidence type="ECO:0000313" key="17">
    <source>
        <dbReference type="Proteomes" id="UP001381693"/>
    </source>
</evidence>
<feature type="domain" description="UBP-type" evidence="15">
    <location>
        <begin position="8"/>
        <end position="108"/>
    </location>
</feature>
<accession>A0AAN9A3K7</accession>
<dbReference type="Gene3D" id="3.30.40.10">
    <property type="entry name" value="Zinc/RING finger domain, C3HC4 (zinc finger)"/>
    <property type="match status" value="1"/>
</dbReference>
<dbReference type="Pfam" id="PF02148">
    <property type="entry name" value="zf-UBP"/>
    <property type="match status" value="1"/>
</dbReference>
<keyword evidence="10" id="KW-0156">Chromatin regulator</keyword>
<dbReference type="PANTHER" id="PTHR47665:SF1">
    <property type="entry name" value="HISTONE DEACETYLASE-LIKE PROTEIN"/>
    <property type="match status" value="1"/>
</dbReference>
<evidence type="ECO:0000256" key="5">
    <source>
        <dbReference type="ARBA" id="ARBA00022723"/>
    </source>
</evidence>
<reference evidence="16 17" key="1">
    <citation type="submission" date="2023-11" db="EMBL/GenBank/DDBJ databases">
        <title>Halocaridina rubra genome assembly.</title>
        <authorList>
            <person name="Smith C."/>
        </authorList>
    </citation>
    <scope>NUCLEOTIDE SEQUENCE [LARGE SCALE GENOMIC DNA]</scope>
    <source>
        <strain evidence="16">EP-1</strain>
        <tissue evidence="16">Whole</tissue>
    </source>
</reference>
<protein>
    <submittedName>
        <fullName evidence="16">Histone deacetylase 6</fullName>
        <ecNumber evidence="16">3.5.1.98</ecNumber>
    </submittedName>
</protein>
<evidence type="ECO:0000256" key="4">
    <source>
        <dbReference type="ARBA" id="ARBA00022491"/>
    </source>
</evidence>
<dbReference type="InterPro" id="IPR001607">
    <property type="entry name" value="Znf_UBP"/>
</dbReference>
<comment type="caution">
    <text evidence="16">The sequence shown here is derived from an EMBL/GenBank/DDBJ whole genome shotgun (WGS) entry which is preliminary data.</text>
</comment>
<keyword evidence="7 14" id="KW-0863">Zinc-finger</keyword>
<keyword evidence="13" id="KW-0539">Nucleus</keyword>
<keyword evidence="5" id="KW-0479">Metal-binding</keyword>
<keyword evidence="12" id="KW-0804">Transcription</keyword>
<dbReference type="PANTHER" id="PTHR47665">
    <property type="entry name" value="HISTONE DEACETYLASE-LIKE PROTEIN"/>
    <property type="match status" value="1"/>
</dbReference>
<comment type="similarity">
    <text evidence="3">Belongs to the histone deacetylase family. HD type 2 subfamily.</text>
</comment>
<evidence type="ECO:0000256" key="13">
    <source>
        <dbReference type="ARBA" id="ARBA00023242"/>
    </source>
</evidence>
<dbReference type="FunFam" id="3.30.40.10:FF:000342">
    <property type="entry name" value="Histone deacetylase 6"/>
    <property type="match status" value="1"/>
</dbReference>
<keyword evidence="6" id="KW-0677">Repeat</keyword>
<evidence type="ECO:0000256" key="2">
    <source>
        <dbReference type="ARBA" id="ARBA00004123"/>
    </source>
</evidence>
<dbReference type="SUPFAM" id="SSF57850">
    <property type="entry name" value="RING/U-box"/>
    <property type="match status" value="1"/>
</dbReference>
<keyword evidence="8 16" id="KW-0378">Hydrolase</keyword>
<keyword evidence="17" id="KW-1185">Reference proteome</keyword>
<dbReference type="Proteomes" id="UP001381693">
    <property type="component" value="Unassembled WGS sequence"/>
</dbReference>
<evidence type="ECO:0000256" key="9">
    <source>
        <dbReference type="ARBA" id="ARBA00022833"/>
    </source>
</evidence>
<evidence type="ECO:0000256" key="14">
    <source>
        <dbReference type="PROSITE-ProRule" id="PRU00502"/>
    </source>
</evidence>
<keyword evidence="9" id="KW-0862">Zinc</keyword>
<evidence type="ECO:0000313" key="16">
    <source>
        <dbReference type="EMBL" id="KAK7073763.1"/>
    </source>
</evidence>
<evidence type="ECO:0000259" key="15">
    <source>
        <dbReference type="PROSITE" id="PS50271"/>
    </source>
</evidence>